<proteinExistence type="predicted"/>
<feature type="non-terminal residue" evidence="2">
    <location>
        <position position="1"/>
    </location>
</feature>
<dbReference type="OMA" id="CGHMCRR"/>
<organism evidence="2 3">
    <name type="scientific">Hypocrea virens (strain Gv29-8 / FGSC 10586)</name>
    <name type="common">Gliocladium virens</name>
    <name type="synonym">Trichoderma virens</name>
    <dbReference type="NCBI Taxonomy" id="413071"/>
    <lineage>
        <taxon>Eukaryota</taxon>
        <taxon>Fungi</taxon>
        <taxon>Dikarya</taxon>
        <taxon>Ascomycota</taxon>
        <taxon>Pezizomycotina</taxon>
        <taxon>Sordariomycetes</taxon>
        <taxon>Hypocreomycetidae</taxon>
        <taxon>Hypocreales</taxon>
        <taxon>Hypocreaceae</taxon>
        <taxon>Trichoderma</taxon>
    </lineage>
</organism>
<evidence type="ECO:0000313" key="3">
    <source>
        <dbReference type="Proteomes" id="UP000007115"/>
    </source>
</evidence>
<dbReference type="VEuPathDB" id="FungiDB:TRIVIDRAFT_15005"/>
<evidence type="ECO:0000256" key="1">
    <source>
        <dbReference type="SAM" id="MobiDB-lite"/>
    </source>
</evidence>
<keyword evidence="3" id="KW-1185">Reference proteome</keyword>
<name>G9MFU8_HYPVG</name>
<dbReference type="GeneID" id="25788070"/>
<dbReference type="eggNOG" id="ENOG502T5X4">
    <property type="taxonomic scope" value="Eukaryota"/>
</dbReference>
<feature type="region of interest" description="Disordered" evidence="1">
    <location>
        <begin position="100"/>
        <end position="188"/>
    </location>
</feature>
<dbReference type="InParanoid" id="G9MFU8"/>
<dbReference type="RefSeq" id="XP_013960116.1">
    <property type="nucleotide sequence ID" value="XM_014104641.1"/>
</dbReference>
<accession>G9MFU8</accession>
<comment type="caution">
    <text evidence="2">The sequence shown here is derived from an EMBL/GenBank/DDBJ whole genome shotgun (WGS) entry which is preliminary data.</text>
</comment>
<dbReference type="HOGENOM" id="CLU_1003079_0_0_1"/>
<feature type="compositionally biased region" description="Basic and acidic residues" evidence="1">
    <location>
        <begin position="145"/>
        <end position="174"/>
    </location>
</feature>
<dbReference type="AlphaFoldDB" id="G9MFU8"/>
<dbReference type="Proteomes" id="UP000007115">
    <property type="component" value="Unassembled WGS sequence"/>
</dbReference>
<dbReference type="OrthoDB" id="4894022at2759"/>
<feature type="non-terminal residue" evidence="2">
    <location>
        <position position="278"/>
    </location>
</feature>
<gene>
    <name evidence="2" type="ORF">TRIVIDRAFT_15005</name>
</gene>
<protein>
    <submittedName>
        <fullName evidence="2">Uncharacterized protein</fullName>
    </submittedName>
</protein>
<evidence type="ECO:0000313" key="2">
    <source>
        <dbReference type="EMBL" id="EHK26399.1"/>
    </source>
</evidence>
<sequence length="278" mass="31796">LKSETSTKSMCEQIIKYDCGHMCRRTIRCIEHQPKHHHSVTCFSGLAYAHEQDHHDTAKFERRAALCPMCEEKGKEDEIYQNSIRRTSAPPIETKKDLVMPQEKAKGTVTKVSARIGRSNSNPERPSSHRLRRVRDAGNSSLRNEYNRLEPCLEKRSEPRLEQRPEQRPEHRLEQPQNDGFEARRGRRHRPSNIITQGLELDSFASAYVPFLERTPTSPTSFTGLVDYAESIHNLSSLSLSGLRRSASVLKVIQKGLERKSSDESFVCTSAREVERGE</sequence>
<reference evidence="2 3" key="1">
    <citation type="journal article" date="2011" name="Genome Biol.">
        <title>Comparative genome sequence analysis underscores mycoparasitism as the ancestral life style of Trichoderma.</title>
        <authorList>
            <person name="Kubicek C.P."/>
            <person name="Herrera-Estrella A."/>
            <person name="Seidl-Seiboth V."/>
            <person name="Martinez D.A."/>
            <person name="Druzhinina I.S."/>
            <person name="Thon M."/>
            <person name="Zeilinger S."/>
            <person name="Casas-Flores S."/>
            <person name="Horwitz B.A."/>
            <person name="Mukherjee P.K."/>
            <person name="Mukherjee M."/>
            <person name="Kredics L."/>
            <person name="Alcaraz L.D."/>
            <person name="Aerts A."/>
            <person name="Antal Z."/>
            <person name="Atanasova L."/>
            <person name="Cervantes-Badillo M.G."/>
            <person name="Challacombe J."/>
            <person name="Chertkov O."/>
            <person name="McCluskey K."/>
            <person name="Coulpier F."/>
            <person name="Deshpande N."/>
            <person name="von Doehren H."/>
            <person name="Ebbole D.J."/>
            <person name="Esquivel-Naranjo E.U."/>
            <person name="Fekete E."/>
            <person name="Flipphi M."/>
            <person name="Glaser F."/>
            <person name="Gomez-Rodriguez E.Y."/>
            <person name="Gruber S."/>
            <person name="Han C."/>
            <person name="Henrissat B."/>
            <person name="Hermosa R."/>
            <person name="Hernandez-Onate M."/>
            <person name="Karaffa L."/>
            <person name="Kosti I."/>
            <person name="Le Crom S."/>
            <person name="Lindquist E."/>
            <person name="Lucas S."/>
            <person name="Luebeck M."/>
            <person name="Luebeck P.S."/>
            <person name="Margeot A."/>
            <person name="Metz B."/>
            <person name="Misra M."/>
            <person name="Nevalainen H."/>
            <person name="Omann M."/>
            <person name="Packer N."/>
            <person name="Perrone G."/>
            <person name="Uresti-Rivera E.E."/>
            <person name="Salamov A."/>
            <person name="Schmoll M."/>
            <person name="Seiboth B."/>
            <person name="Shapiro H."/>
            <person name="Sukno S."/>
            <person name="Tamayo-Ramos J.A."/>
            <person name="Tisch D."/>
            <person name="Wiest A."/>
            <person name="Wilkinson H.H."/>
            <person name="Zhang M."/>
            <person name="Coutinho P.M."/>
            <person name="Kenerley C.M."/>
            <person name="Monte E."/>
            <person name="Baker S.E."/>
            <person name="Grigoriev I.V."/>
        </authorList>
    </citation>
    <scope>NUCLEOTIDE SEQUENCE [LARGE SCALE GENOMIC DNA]</scope>
    <source>
        <strain evidence="3">Gv29-8 / FGSC 10586</strain>
    </source>
</reference>
<dbReference type="EMBL" id="ABDF02000002">
    <property type="protein sequence ID" value="EHK26399.1"/>
    <property type="molecule type" value="Genomic_DNA"/>
</dbReference>